<comment type="subcellular location">
    <subcellularLocation>
        <location evidence="2">Cytoplasm</location>
    </subcellularLocation>
    <subcellularLocation>
        <location evidence="1">Nucleus</location>
    </subcellularLocation>
</comment>
<evidence type="ECO:0000256" key="3">
    <source>
        <dbReference type="ARBA" id="ARBA00022448"/>
    </source>
</evidence>
<dbReference type="InterPro" id="IPR011989">
    <property type="entry name" value="ARM-like"/>
</dbReference>
<dbReference type="GO" id="GO:0060188">
    <property type="term" value="P:regulation of protein desumoylation"/>
    <property type="evidence" value="ECO:0007669"/>
    <property type="project" value="EnsemblFungi"/>
</dbReference>
<dbReference type="VEuPathDB" id="FungiDB:SPPG_01645"/>
<dbReference type="Pfam" id="PF25574">
    <property type="entry name" value="TPR_IMB1"/>
    <property type="match status" value="1"/>
</dbReference>
<evidence type="ECO:0008006" key="12">
    <source>
        <dbReference type="Google" id="ProtNLM"/>
    </source>
</evidence>
<dbReference type="eggNOG" id="KOG2171">
    <property type="taxonomic scope" value="Eukaryota"/>
</dbReference>
<dbReference type="Gene3D" id="1.25.10.10">
    <property type="entry name" value="Leucine-rich Repeat Variant"/>
    <property type="match status" value="1"/>
</dbReference>
<evidence type="ECO:0000313" key="10">
    <source>
        <dbReference type="EMBL" id="KND04212.1"/>
    </source>
</evidence>
<evidence type="ECO:0000256" key="4">
    <source>
        <dbReference type="ARBA" id="ARBA00022490"/>
    </source>
</evidence>
<dbReference type="GO" id="GO:0006406">
    <property type="term" value="P:mRNA export from nucleus"/>
    <property type="evidence" value="ECO:0007669"/>
    <property type="project" value="EnsemblFungi"/>
</dbReference>
<dbReference type="PANTHER" id="PTHR10527">
    <property type="entry name" value="IMPORTIN BETA"/>
    <property type="match status" value="1"/>
</dbReference>
<dbReference type="Pfam" id="PF18829">
    <property type="entry name" value="Importin_rep_6"/>
    <property type="match status" value="1"/>
</dbReference>
<feature type="domain" description="Importin subunit beta-1/Transportin-1-like TPR repeats" evidence="8">
    <location>
        <begin position="457"/>
        <end position="637"/>
    </location>
</feature>
<dbReference type="OrthoDB" id="543373at2759"/>
<evidence type="ECO:0000256" key="5">
    <source>
        <dbReference type="ARBA" id="ARBA00022737"/>
    </source>
</evidence>
<dbReference type="AlphaFoldDB" id="A0A0L0HT07"/>
<keyword evidence="5" id="KW-0677">Repeat</keyword>
<keyword evidence="4" id="KW-0963">Cytoplasm</keyword>
<dbReference type="InterPro" id="IPR057672">
    <property type="entry name" value="TPR_IPO4/5"/>
</dbReference>
<dbReference type="GO" id="GO:0005737">
    <property type="term" value="C:cytoplasm"/>
    <property type="evidence" value="ECO:0007669"/>
    <property type="project" value="UniProtKB-SubCell"/>
</dbReference>
<name>A0A0L0HT07_SPIPD</name>
<evidence type="ECO:0000256" key="2">
    <source>
        <dbReference type="ARBA" id="ARBA00004496"/>
    </source>
</evidence>
<keyword evidence="11" id="KW-1185">Reference proteome</keyword>
<evidence type="ECO:0000259" key="8">
    <source>
        <dbReference type="Pfam" id="PF25574"/>
    </source>
</evidence>
<dbReference type="Pfam" id="PF13513">
    <property type="entry name" value="HEAT_EZ"/>
    <property type="match status" value="1"/>
</dbReference>
<dbReference type="InterPro" id="IPR058584">
    <property type="entry name" value="IMB1_TNPO1-like_TPR"/>
</dbReference>
<dbReference type="OMA" id="PKRFVQE"/>
<gene>
    <name evidence="10" type="ORF">SPPG_01645</name>
</gene>
<keyword evidence="6" id="KW-0653">Protein transport</keyword>
<proteinExistence type="predicted"/>
<dbReference type="InterPro" id="IPR040122">
    <property type="entry name" value="Importin_beta"/>
</dbReference>
<dbReference type="GO" id="GO:0007088">
    <property type="term" value="P:regulation of mitotic nuclear division"/>
    <property type="evidence" value="ECO:0007669"/>
    <property type="project" value="EnsemblFungi"/>
</dbReference>
<dbReference type="SUPFAM" id="SSF48371">
    <property type="entry name" value="ARM repeat"/>
    <property type="match status" value="2"/>
</dbReference>
<dbReference type="GO" id="GO:0061608">
    <property type="term" value="F:nuclear import signal receptor activity"/>
    <property type="evidence" value="ECO:0007669"/>
    <property type="project" value="EnsemblFungi"/>
</dbReference>
<reference evidence="10 11" key="1">
    <citation type="submission" date="2009-08" db="EMBL/GenBank/DDBJ databases">
        <title>The Genome Sequence of Spizellomyces punctatus strain DAOM BR117.</title>
        <authorList>
            <consortium name="The Broad Institute Genome Sequencing Platform"/>
            <person name="Russ C."/>
            <person name="Cuomo C."/>
            <person name="Shea T."/>
            <person name="Young S.K."/>
            <person name="Zeng Q."/>
            <person name="Koehrsen M."/>
            <person name="Haas B."/>
            <person name="Borodovsky M."/>
            <person name="Guigo R."/>
            <person name="Alvarado L."/>
            <person name="Berlin A."/>
            <person name="Bochicchio J."/>
            <person name="Borenstein D."/>
            <person name="Chapman S."/>
            <person name="Chen Z."/>
            <person name="Engels R."/>
            <person name="Freedman E."/>
            <person name="Gellesch M."/>
            <person name="Goldberg J."/>
            <person name="Griggs A."/>
            <person name="Gujja S."/>
            <person name="Heiman D."/>
            <person name="Hepburn T."/>
            <person name="Howarth C."/>
            <person name="Jen D."/>
            <person name="Larson L."/>
            <person name="Lewis B."/>
            <person name="Mehta T."/>
            <person name="Park D."/>
            <person name="Pearson M."/>
            <person name="Roberts A."/>
            <person name="Saif S."/>
            <person name="Shenoy N."/>
            <person name="Sisk P."/>
            <person name="Stolte C."/>
            <person name="Sykes S."/>
            <person name="Thomson T."/>
            <person name="Walk T."/>
            <person name="White J."/>
            <person name="Yandava C."/>
            <person name="Burger G."/>
            <person name="Gray M.W."/>
            <person name="Holland P.W.H."/>
            <person name="King N."/>
            <person name="Lang F.B.F."/>
            <person name="Roger A.J."/>
            <person name="Ruiz-Trillo I."/>
            <person name="Lander E."/>
            <person name="Nusbaum C."/>
        </authorList>
    </citation>
    <scope>NUCLEOTIDE SEQUENCE [LARGE SCALE GENOMIC DNA]</scope>
    <source>
        <strain evidence="10 11">DAOM BR117</strain>
    </source>
</reference>
<organism evidence="10 11">
    <name type="scientific">Spizellomyces punctatus (strain DAOM BR117)</name>
    <dbReference type="NCBI Taxonomy" id="645134"/>
    <lineage>
        <taxon>Eukaryota</taxon>
        <taxon>Fungi</taxon>
        <taxon>Fungi incertae sedis</taxon>
        <taxon>Chytridiomycota</taxon>
        <taxon>Chytridiomycota incertae sedis</taxon>
        <taxon>Chytridiomycetes</taxon>
        <taxon>Spizellomycetales</taxon>
        <taxon>Spizellomycetaceae</taxon>
        <taxon>Spizellomyces</taxon>
    </lineage>
</organism>
<sequence length="1107" mass="122938">MAQTIVAEALTPEALTQLAQVLSQLASADNVVRSAAEEQLNTQLGNQPDILLSALAHMTRQHPDLHLRSFSAILLRRLALKQAANAPKNQNVTYYVWIGEGPRTYIQTELLESLKGEQQSVVRRKVADTVAELARHMLEKGSTWMDLLHTIFDCARSPAADHRVSAFQIVAQVPRLISDTDVASMKRSFGAALQDTAVEVRLEALNACVQYMIVLEGANLAAFNDFVPRMLDVLPALVDQDDELEKALGYIIELADVHPKSMRAVVPHLVQFTTQVMKNEEIDISQRQTALELLMTLAESAPAMMRKHAGFCQSLIPILLEWMGNLEDEEKWFTTDDIEDEDCESDDIIAGEALDRLARALGGKAVLPVTFSYIPTMLAAEDWRKRHGALMTISAIAEGCAKIMEAELARILDVIVPHFRDPHPRVQWATCNAIGQMSTDFAPVLQNRFADVILQNLVPVLDYRDFPRVQAHAAAALVNFAQEVKKEGIAPYLPAIFEKLLVLLNTGKTYVQEQAITTIATVADSAGDDFVKYYSAIMPLLLNVLRQATQKEFRLLRGKAMECASLIALAVGKEVFAQNAAELIELLRQSQESITDADDPQSSYLLSAWARICKVLEADFVPYLPYVLPPLLRSAQLKPDFALIDADEDEETLKEKYDEDWEMLVIDGQRIGIRTTVLEEKCTAVEMLICYARELGAGFAPYVKEVMAIVVPLLKFYFHEGVRHAAAATIPLLFASIVKAQCPREDFDIYAAWHEVCAKIIETSKDEMDPTFLAQLYTTMQECLDVLGPNSTPSNLREDFVTATVSQLDDYFNRITEREASRSDVDHDAEDEEVLQNEEENDDIFLAELSTALHQFLKQHRESFIPQFDRLAPYVHRFITSSQPPARQWAICVFDDVIEFGGPESVRYQAQFWEPIVHALVDQSAEVRQAAAYGVGVAGQFGGPAYVQACAAALPNLFAMINAPVARSEENILATENGISAIGKICHFLGQSGAFDLNQILSAWVDALPITEDSDEAPHTYAYLLELLQQNHPAVLGADNSKLPKISLILAEALASPDLLSEQPDLVSQVVGILRQLVANCGEDVRGQLWNSLSPEKRKVLVEKGYV</sequence>
<dbReference type="EMBL" id="KQ257451">
    <property type="protein sequence ID" value="KND04212.1"/>
    <property type="molecule type" value="Genomic_DNA"/>
</dbReference>
<dbReference type="RefSeq" id="XP_016612251.1">
    <property type="nucleotide sequence ID" value="XM_016749964.1"/>
</dbReference>
<dbReference type="GO" id="GO:0006606">
    <property type="term" value="P:protein import into nucleus"/>
    <property type="evidence" value="ECO:0007669"/>
    <property type="project" value="EnsemblFungi"/>
</dbReference>
<feature type="domain" description="IPO4/5-like TPR repeats" evidence="9">
    <location>
        <begin position="118"/>
        <end position="272"/>
    </location>
</feature>
<dbReference type="Pfam" id="PF18808">
    <property type="entry name" value="Importin_rep_4"/>
    <property type="match status" value="1"/>
</dbReference>
<accession>A0A0L0HT07</accession>
<dbReference type="GO" id="GO:0034399">
    <property type="term" value="C:nuclear periphery"/>
    <property type="evidence" value="ECO:0007669"/>
    <property type="project" value="EnsemblFungi"/>
</dbReference>
<dbReference type="STRING" id="645134.A0A0L0HT07"/>
<dbReference type="InParanoid" id="A0A0L0HT07"/>
<dbReference type="Pfam" id="PF25780">
    <property type="entry name" value="TPR_IPO5"/>
    <property type="match status" value="1"/>
</dbReference>
<dbReference type="FunCoup" id="A0A0L0HT07">
    <property type="interactions" value="586"/>
</dbReference>
<evidence type="ECO:0000313" key="11">
    <source>
        <dbReference type="Proteomes" id="UP000053201"/>
    </source>
</evidence>
<evidence type="ECO:0000256" key="6">
    <source>
        <dbReference type="ARBA" id="ARBA00022927"/>
    </source>
</evidence>
<keyword evidence="3" id="KW-0813">Transport</keyword>
<dbReference type="InterPro" id="IPR041389">
    <property type="entry name" value="Importin_rep_6"/>
</dbReference>
<evidence type="ECO:0000256" key="7">
    <source>
        <dbReference type="ARBA" id="ARBA00023242"/>
    </source>
</evidence>
<keyword evidence="7" id="KW-0539">Nucleus</keyword>
<dbReference type="InterPro" id="IPR016024">
    <property type="entry name" value="ARM-type_fold"/>
</dbReference>
<evidence type="ECO:0000256" key="1">
    <source>
        <dbReference type="ARBA" id="ARBA00004123"/>
    </source>
</evidence>
<protein>
    <recommendedName>
        <fullName evidence="12">Importin N-terminal domain-containing protein</fullName>
    </recommendedName>
</protein>
<dbReference type="InterPro" id="IPR041653">
    <property type="entry name" value="Importin_rep_4"/>
</dbReference>
<evidence type="ECO:0000259" key="9">
    <source>
        <dbReference type="Pfam" id="PF25780"/>
    </source>
</evidence>
<dbReference type="GO" id="GO:0008139">
    <property type="term" value="F:nuclear localization sequence binding"/>
    <property type="evidence" value="ECO:0007669"/>
    <property type="project" value="EnsemblFungi"/>
</dbReference>
<dbReference type="Proteomes" id="UP000053201">
    <property type="component" value="Unassembled WGS sequence"/>
</dbReference>
<dbReference type="GeneID" id="27685296"/>